<reference evidence="2 3" key="1">
    <citation type="submission" date="2013-08" db="EMBL/GenBank/DDBJ databases">
        <title>Genomic analysis of Lysobacter defluvii.</title>
        <authorList>
            <person name="Wang Q."/>
            <person name="Wang G."/>
        </authorList>
    </citation>
    <scope>NUCLEOTIDE SEQUENCE [LARGE SCALE GENOMIC DNA]</scope>
    <source>
        <strain evidence="2 3">IMMIB APB-9</strain>
    </source>
</reference>
<evidence type="ECO:0000313" key="2">
    <source>
        <dbReference type="EMBL" id="KGO98856.1"/>
    </source>
</evidence>
<name>A0A0A0MBK2_9GAMM</name>
<dbReference type="Proteomes" id="UP000030003">
    <property type="component" value="Unassembled WGS sequence"/>
</dbReference>
<feature type="non-terminal residue" evidence="2">
    <location>
        <position position="1"/>
    </location>
</feature>
<comment type="caution">
    <text evidence="2">The sequence shown here is derived from an EMBL/GenBank/DDBJ whole genome shotgun (WGS) entry which is preliminary data.</text>
</comment>
<dbReference type="AlphaFoldDB" id="A0A0A0MBK2"/>
<dbReference type="EMBL" id="AVBH01000045">
    <property type="protein sequence ID" value="KGO98856.1"/>
    <property type="molecule type" value="Genomic_DNA"/>
</dbReference>
<proteinExistence type="predicted"/>
<accession>A0A0A0MBK2</accession>
<protein>
    <submittedName>
        <fullName evidence="2">Uncharacterized protein</fullName>
    </submittedName>
</protein>
<keyword evidence="3" id="KW-1185">Reference proteome</keyword>
<organism evidence="2 3">
    <name type="scientific">Lysobacter defluvii IMMIB APB-9 = DSM 18482</name>
    <dbReference type="NCBI Taxonomy" id="1385515"/>
    <lineage>
        <taxon>Bacteria</taxon>
        <taxon>Pseudomonadati</taxon>
        <taxon>Pseudomonadota</taxon>
        <taxon>Gammaproteobacteria</taxon>
        <taxon>Lysobacterales</taxon>
        <taxon>Lysobacteraceae</taxon>
        <taxon>Novilysobacter</taxon>
    </lineage>
</organism>
<evidence type="ECO:0000256" key="1">
    <source>
        <dbReference type="SAM" id="MobiDB-lite"/>
    </source>
</evidence>
<feature type="compositionally biased region" description="Low complexity" evidence="1">
    <location>
        <begin position="14"/>
        <end position="40"/>
    </location>
</feature>
<feature type="region of interest" description="Disordered" evidence="1">
    <location>
        <begin position="1"/>
        <end position="48"/>
    </location>
</feature>
<dbReference type="eggNOG" id="ENOG502ZP85">
    <property type="taxonomic scope" value="Bacteria"/>
</dbReference>
<gene>
    <name evidence="2" type="ORF">N791_06320</name>
</gene>
<sequence length="151" mass="15468">RADAPAPVDGLEGAGPATTAASPFAAMAPAGNAPNPFGGSRPAAVDRRERAAQVPPADGSEALLATLLGHIHSTPGPETPMDRMVERLAREEATTTPAAATQASTPPVQFRSFQIQMNLRDCPPANTTEGVACRARICEVYAGRDPACPAG</sequence>
<evidence type="ECO:0000313" key="3">
    <source>
        <dbReference type="Proteomes" id="UP000030003"/>
    </source>
</evidence>